<gene>
    <name evidence="2" type="ORF">FJU08_20855</name>
</gene>
<comment type="caution">
    <text evidence="2">The sequence shown here is derived from an EMBL/GenBank/DDBJ whole genome shotgun (WGS) entry which is preliminary data.</text>
</comment>
<dbReference type="OrthoDB" id="7854171at2"/>
<name>A0A506TYB8_9HYPH</name>
<evidence type="ECO:0000256" key="1">
    <source>
        <dbReference type="SAM" id="SignalP"/>
    </source>
</evidence>
<organism evidence="2 3">
    <name type="scientific">Martelella alba</name>
    <dbReference type="NCBI Taxonomy" id="2590451"/>
    <lineage>
        <taxon>Bacteria</taxon>
        <taxon>Pseudomonadati</taxon>
        <taxon>Pseudomonadota</taxon>
        <taxon>Alphaproteobacteria</taxon>
        <taxon>Hyphomicrobiales</taxon>
        <taxon>Aurantimonadaceae</taxon>
        <taxon>Martelella</taxon>
    </lineage>
</organism>
<feature type="signal peptide" evidence="1">
    <location>
        <begin position="1"/>
        <end position="23"/>
    </location>
</feature>
<sequence>MNRTVCLALAATLVATAAAAQQAQPDAGFFTFRNEDQNAQTYTTLGGCTGYRRPQIAEKWVQGQPGERILEAIHFRQIAANLKKAGKCTCELRFPTWDAAMAEYQTKILPLNTDDAPWIPGYVVEGGRMLNQFTNYCRSQGIK</sequence>
<protein>
    <submittedName>
        <fullName evidence="2">Uncharacterized protein</fullName>
    </submittedName>
</protein>
<dbReference type="AlphaFoldDB" id="A0A506TYB8"/>
<accession>A0A506TYB8</accession>
<keyword evidence="1" id="KW-0732">Signal</keyword>
<dbReference type="EMBL" id="VHLG01000020">
    <property type="protein sequence ID" value="TPW27062.1"/>
    <property type="molecule type" value="Genomic_DNA"/>
</dbReference>
<dbReference type="Proteomes" id="UP000318801">
    <property type="component" value="Unassembled WGS sequence"/>
</dbReference>
<reference evidence="2 3" key="1">
    <citation type="submission" date="2019-06" db="EMBL/GenBank/DDBJ databases">
        <authorList>
            <person name="Li M."/>
        </authorList>
    </citation>
    <scope>NUCLEOTIDE SEQUENCE [LARGE SCALE GENOMIC DNA]</scope>
    <source>
        <strain evidence="2 3">BGMRC2036</strain>
    </source>
</reference>
<dbReference type="RefSeq" id="WP_141150992.1">
    <property type="nucleotide sequence ID" value="NZ_VHLG01000020.1"/>
</dbReference>
<evidence type="ECO:0000313" key="3">
    <source>
        <dbReference type="Proteomes" id="UP000318801"/>
    </source>
</evidence>
<proteinExistence type="predicted"/>
<keyword evidence="3" id="KW-1185">Reference proteome</keyword>
<feature type="chain" id="PRO_5021252129" evidence="1">
    <location>
        <begin position="24"/>
        <end position="143"/>
    </location>
</feature>
<evidence type="ECO:0000313" key="2">
    <source>
        <dbReference type="EMBL" id="TPW27062.1"/>
    </source>
</evidence>